<gene>
    <name evidence="1" type="ORF">UFOPK3733_01449</name>
</gene>
<dbReference type="AlphaFoldDB" id="A0A6J7JJT8"/>
<dbReference type="EMBL" id="CAFBNC010000079">
    <property type="protein sequence ID" value="CAB4943760.1"/>
    <property type="molecule type" value="Genomic_DNA"/>
</dbReference>
<sequence length="65" mass="6838">MEADLVEVAAPFKSFHSAFDNKEAHSLVALGGVGLDRHDHEIRIDAIGDEGLGSVDHVVVAVTDG</sequence>
<accession>A0A6J7JJT8</accession>
<evidence type="ECO:0000313" key="1">
    <source>
        <dbReference type="EMBL" id="CAB4943760.1"/>
    </source>
</evidence>
<dbReference type="AntiFam" id="ANF00250">
    <property type="entry name" value="Shadow ORF (opposite ACADL)"/>
</dbReference>
<protein>
    <submittedName>
        <fullName evidence="1">Unannotated protein</fullName>
    </submittedName>
</protein>
<reference evidence="1" key="1">
    <citation type="submission" date="2020-05" db="EMBL/GenBank/DDBJ databases">
        <authorList>
            <person name="Chiriac C."/>
            <person name="Salcher M."/>
            <person name="Ghai R."/>
            <person name="Kavagutti S V."/>
        </authorList>
    </citation>
    <scope>NUCLEOTIDE SEQUENCE</scope>
</reference>
<organism evidence="1">
    <name type="scientific">freshwater metagenome</name>
    <dbReference type="NCBI Taxonomy" id="449393"/>
    <lineage>
        <taxon>unclassified sequences</taxon>
        <taxon>metagenomes</taxon>
        <taxon>ecological metagenomes</taxon>
    </lineage>
</organism>
<proteinExistence type="predicted"/>
<name>A0A6J7JJT8_9ZZZZ</name>